<keyword evidence="3 6" id="KW-0698">rRNA processing</keyword>
<accession>A0A6L2KJT5</accession>
<dbReference type="Pfam" id="PF04000">
    <property type="entry name" value="Sas10_Utp3"/>
    <property type="match status" value="1"/>
</dbReference>
<dbReference type="GO" id="GO:0000460">
    <property type="term" value="P:maturation of 5.8S rRNA"/>
    <property type="evidence" value="ECO:0007669"/>
    <property type="project" value="TreeGrafter"/>
</dbReference>
<keyword evidence="6" id="KW-0963">Cytoplasm</keyword>
<dbReference type="InterPro" id="IPR007146">
    <property type="entry name" value="Sas10/Utp3/C1D"/>
</dbReference>
<dbReference type="GO" id="GO:0000178">
    <property type="term" value="C:exosome (RNase complex)"/>
    <property type="evidence" value="ECO:0007669"/>
    <property type="project" value="TreeGrafter"/>
</dbReference>
<name>A0A6L2KJT5_TANCI</name>
<dbReference type="PANTHER" id="PTHR15341">
    <property type="entry name" value="SUN-COR STEROID HORMONE RECEPTOR CO-REPRESSOR"/>
    <property type="match status" value="1"/>
</dbReference>
<keyword evidence="4 6" id="KW-0694">RNA-binding</keyword>
<comment type="caution">
    <text evidence="7">The sequence shown here is derived from an EMBL/GenBank/DDBJ whole genome shotgun (WGS) entry which is preliminary data.</text>
</comment>
<comment type="subcellular location">
    <subcellularLocation>
        <location evidence="6">Cytoplasm</location>
    </subcellularLocation>
    <subcellularLocation>
        <location evidence="6">Nucleus</location>
        <location evidence="6">Nucleolus</location>
    </subcellularLocation>
    <subcellularLocation>
        <location evidence="1 6">Nucleus</location>
    </subcellularLocation>
</comment>
<dbReference type="GO" id="GO:0010468">
    <property type="term" value="P:regulation of gene expression"/>
    <property type="evidence" value="ECO:0007669"/>
    <property type="project" value="TreeGrafter"/>
</dbReference>
<evidence type="ECO:0000313" key="7">
    <source>
        <dbReference type="EMBL" id="GEU49728.1"/>
    </source>
</evidence>
<dbReference type="GO" id="GO:0003723">
    <property type="term" value="F:RNA binding"/>
    <property type="evidence" value="ECO:0007669"/>
    <property type="project" value="UniProtKB-UniRule"/>
</dbReference>
<evidence type="ECO:0000256" key="6">
    <source>
        <dbReference type="RuleBase" id="RU368003"/>
    </source>
</evidence>
<comment type="subunit">
    <text evidence="6">Monomer and homodimer.</text>
</comment>
<reference evidence="7" key="1">
    <citation type="journal article" date="2019" name="Sci. Rep.">
        <title>Draft genome of Tanacetum cinerariifolium, the natural source of mosquito coil.</title>
        <authorList>
            <person name="Yamashiro T."/>
            <person name="Shiraishi A."/>
            <person name="Satake H."/>
            <person name="Nakayama K."/>
        </authorList>
    </citation>
    <scope>NUCLEOTIDE SEQUENCE</scope>
</reference>
<gene>
    <name evidence="7" type="ORF">Tci_021706</name>
</gene>
<evidence type="ECO:0000256" key="3">
    <source>
        <dbReference type="ARBA" id="ARBA00022552"/>
    </source>
</evidence>
<dbReference type="GO" id="GO:0003677">
    <property type="term" value="F:DNA binding"/>
    <property type="evidence" value="ECO:0007669"/>
    <property type="project" value="UniProtKB-KW"/>
</dbReference>
<dbReference type="GO" id="GO:0005730">
    <property type="term" value="C:nucleolus"/>
    <property type="evidence" value="ECO:0007669"/>
    <property type="project" value="UniProtKB-SubCell"/>
</dbReference>
<evidence type="ECO:0000256" key="4">
    <source>
        <dbReference type="ARBA" id="ARBA00022884"/>
    </source>
</evidence>
<evidence type="ECO:0000256" key="5">
    <source>
        <dbReference type="ARBA" id="ARBA00023242"/>
    </source>
</evidence>
<comment type="function">
    <text evidence="6">Plays a role in the recruitment of the exosome to pre-rRNA to mediate the 3'-5' end processing of the 5.8S rRNA.</text>
</comment>
<keyword evidence="6" id="KW-0238">DNA-binding</keyword>
<comment type="similarity">
    <text evidence="2 6">Belongs to the C1D family.</text>
</comment>
<dbReference type="GO" id="GO:0005737">
    <property type="term" value="C:cytoplasm"/>
    <property type="evidence" value="ECO:0007669"/>
    <property type="project" value="UniProtKB-SubCell"/>
</dbReference>
<dbReference type="EMBL" id="BKCJ010002606">
    <property type="protein sequence ID" value="GEU49728.1"/>
    <property type="molecule type" value="Genomic_DNA"/>
</dbReference>
<dbReference type="AlphaFoldDB" id="A0A6L2KJT5"/>
<sequence length="100" mass="11455">MAESSSAVPEPVLESINRTSSNMKQFQTQFNDVLLPLLNDQDFINNEPKDPLQKAHFFMLLAKATTTLYTMKLRCNGVDPDDHPVRSELKNGYDFKFGRF</sequence>
<organism evidence="7">
    <name type="scientific">Tanacetum cinerariifolium</name>
    <name type="common">Dalmatian daisy</name>
    <name type="synonym">Chrysanthemum cinerariifolium</name>
    <dbReference type="NCBI Taxonomy" id="118510"/>
    <lineage>
        <taxon>Eukaryota</taxon>
        <taxon>Viridiplantae</taxon>
        <taxon>Streptophyta</taxon>
        <taxon>Embryophyta</taxon>
        <taxon>Tracheophyta</taxon>
        <taxon>Spermatophyta</taxon>
        <taxon>Magnoliopsida</taxon>
        <taxon>eudicotyledons</taxon>
        <taxon>Gunneridae</taxon>
        <taxon>Pentapetalae</taxon>
        <taxon>asterids</taxon>
        <taxon>campanulids</taxon>
        <taxon>Asterales</taxon>
        <taxon>Asteraceae</taxon>
        <taxon>Asteroideae</taxon>
        <taxon>Anthemideae</taxon>
        <taxon>Anthemidinae</taxon>
        <taxon>Tanacetum</taxon>
    </lineage>
</organism>
<protein>
    <recommendedName>
        <fullName evidence="6">Nuclear nucleic acid-binding protein C1D</fullName>
    </recommendedName>
</protein>
<keyword evidence="5 6" id="KW-0539">Nucleus</keyword>
<evidence type="ECO:0000256" key="1">
    <source>
        <dbReference type="ARBA" id="ARBA00004123"/>
    </source>
</evidence>
<dbReference type="PANTHER" id="PTHR15341:SF3">
    <property type="entry name" value="NUCLEAR NUCLEIC ACID-BINDING PROTEIN C1D"/>
    <property type="match status" value="1"/>
</dbReference>
<proteinExistence type="inferred from homology"/>
<dbReference type="InterPro" id="IPR011082">
    <property type="entry name" value="Exosome-assoc_fac/DNA_repair"/>
</dbReference>
<evidence type="ECO:0000256" key="2">
    <source>
        <dbReference type="ARBA" id="ARBA00009154"/>
    </source>
</evidence>